<feature type="binding site" description="covalent" evidence="8">
    <location>
        <position position="38"/>
    </location>
    <ligand>
        <name>heme c</name>
        <dbReference type="ChEBI" id="CHEBI:61717"/>
        <label>1</label>
    </ligand>
</feature>
<keyword evidence="5" id="KW-0574">Periplasm</keyword>
<dbReference type="GO" id="GO:0020037">
    <property type="term" value="F:heme binding"/>
    <property type="evidence" value="ECO:0007669"/>
    <property type="project" value="InterPro"/>
</dbReference>
<feature type="binding site" description="covalent" evidence="8">
    <location>
        <position position="35"/>
    </location>
    <ligand>
        <name>heme c</name>
        <dbReference type="ChEBI" id="CHEBI:61717"/>
        <label>1</label>
    </ligand>
</feature>
<feature type="signal peptide" evidence="10">
    <location>
        <begin position="1"/>
        <end position="20"/>
    </location>
</feature>
<name>A0A0F6TNM5_9GAMM</name>
<evidence type="ECO:0000256" key="8">
    <source>
        <dbReference type="PIRSR" id="PIRSR000005-1"/>
    </source>
</evidence>
<evidence type="ECO:0000256" key="9">
    <source>
        <dbReference type="PIRSR" id="PIRSR000005-2"/>
    </source>
</evidence>
<dbReference type="RefSeq" id="WP_046562192.1">
    <property type="nucleotide sequence ID" value="NZ_CP010975.1"/>
</dbReference>
<evidence type="ECO:0000256" key="7">
    <source>
        <dbReference type="ARBA" id="ARBA00023004"/>
    </source>
</evidence>
<evidence type="ECO:0000256" key="4">
    <source>
        <dbReference type="ARBA" id="ARBA00022723"/>
    </source>
</evidence>
<reference evidence="12 13" key="1">
    <citation type="submission" date="2015-02" db="EMBL/GenBank/DDBJ databases">
        <title>Complete genome sequence of Kangiella geojedonensis strain YCS-5T.</title>
        <authorList>
            <person name="Kim K.M."/>
        </authorList>
    </citation>
    <scope>NUCLEOTIDE SEQUENCE [LARGE SCALE GENOMIC DNA]</scope>
    <source>
        <strain evidence="12 13">YCS-5</strain>
    </source>
</reference>
<comment type="subcellular location">
    <subcellularLocation>
        <location evidence="1">Periplasm</location>
    </subcellularLocation>
</comment>
<feature type="binding site" description="axial binding residue" evidence="9">
    <location>
        <position position="84"/>
    </location>
    <ligand>
        <name>heme c</name>
        <dbReference type="ChEBI" id="CHEBI:61717"/>
        <label>1</label>
    </ligand>
    <ligandPart>
        <name>Fe</name>
        <dbReference type="ChEBI" id="CHEBI:18248"/>
    </ligandPart>
</feature>
<dbReference type="EMBL" id="CP010975">
    <property type="protein sequence ID" value="AKE51095.1"/>
    <property type="molecule type" value="Genomic_DNA"/>
</dbReference>
<evidence type="ECO:0000256" key="3">
    <source>
        <dbReference type="ARBA" id="ARBA00022617"/>
    </source>
</evidence>
<dbReference type="InterPro" id="IPR050597">
    <property type="entry name" value="Cytochrome_c_Oxidase_Subunit"/>
</dbReference>
<feature type="chain" id="PRO_5002510341" evidence="10">
    <location>
        <begin position="21"/>
        <end position="207"/>
    </location>
</feature>
<sequence length="207" mass="22335">MKKLAIFAFVFVAWSAPTTALEGDVAKGAELASTCAACHGKDGNSGNPMWPKLAGQNEEYLEKQIKDFQAGTEDPSQGRYDASMAPMVKNLSEQDIADLSAYFASQETQMGAVEKEFLDLGKKIYFQGDAERKVPACSACHGATGQGLNLAGYPAVSGQHPEYAIKQLKAFSHGDRANDSNAIMRDIAIRMSDQQIEAVAHFMLGLH</sequence>
<feature type="binding site" description="axial binding residue" evidence="9">
    <location>
        <position position="141"/>
    </location>
    <ligand>
        <name>heme c</name>
        <dbReference type="ChEBI" id="CHEBI:61717"/>
        <label>2</label>
    </ligand>
    <ligandPart>
        <name>Fe</name>
        <dbReference type="ChEBI" id="CHEBI:18248"/>
    </ligandPart>
</feature>
<dbReference type="STRING" id="914150.TQ33_0103"/>
<dbReference type="GO" id="GO:0009055">
    <property type="term" value="F:electron transfer activity"/>
    <property type="evidence" value="ECO:0007669"/>
    <property type="project" value="InterPro"/>
</dbReference>
<comment type="PTM">
    <text evidence="8">Binds 2 heme c groups covalently per subunit.</text>
</comment>
<feature type="domain" description="Cytochrome c" evidence="11">
    <location>
        <begin position="116"/>
        <end position="207"/>
    </location>
</feature>
<proteinExistence type="predicted"/>
<accession>A0A0F6TNM5</accession>
<gene>
    <name evidence="12" type="ORF">TQ33_0103</name>
</gene>
<evidence type="ECO:0000256" key="5">
    <source>
        <dbReference type="ARBA" id="ARBA00022764"/>
    </source>
</evidence>
<dbReference type="SUPFAM" id="SSF46626">
    <property type="entry name" value="Cytochrome c"/>
    <property type="match status" value="2"/>
</dbReference>
<keyword evidence="13" id="KW-1185">Reference proteome</keyword>
<dbReference type="InterPro" id="IPR036909">
    <property type="entry name" value="Cyt_c-like_dom_sf"/>
</dbReference>
<protein>
    <submittedName>
        <fullName evidence="12">Cytochrome c class I</fullName>
    </submittedName>
</protein>
<evidence type="ECO:0000313" key="13">
    <source>
        <dbReference type="Proteomes" id="UP000034071"/>
    </source>
</evidence>
<feature type="binding site" description="covalent" evidence="8">
    <location>
        <position position="140"/>
    </location>
    <ligand>
        <name>heme c</name>
        <dbReference type="ChEBI" id="CHEBI:61717"/>
        <label>2</label>
    </ligand>
</feature>
<dbReference type="PANTHER" id="PTHR33751">
    <property type="entry name" value="CBB3-TYPE CYTOCHROME C OXIDASE SUBUNIT FIXP"/>
    <property type="match status" value="1"/>
</dbReference>
<evidence type="ECO:0000256" key="1">
    <source>
        <dbReference type="ARBA" id="ARBA00004418"/>
    </source>
</evidence>
<keyword evidence="10" id="KW-0732">Signal</keyword>
<feature type="binding site" description="axial binding residue" evidence="9">
    <location>
        <position position="184"/>
    </location>
    <ligand>
        <name>heme c</name>
        <dbReference type="ChEBI" id="CHEBI:61717"/>
        <label>2</label>
    </ligand>
    <ligandPart>
        <name>Fe</name>
        <dbReference type="ChEBI" id="CHEBI:18248"/>
    </ligandPart>
</feature>
<dbReference type="PIRSF" id="PIRSF000005">
    <property type="entry name" value="Cytochrome_c4"/>
    <property type="match status" value="1"/>
</dbReference>
<dbReference type="AlphaFoldDB" id="A0A0F6TNM5"/>
<dbReference type="KEGG" id="kge:TQ33_0103"/>
<dbReference type="Proteomes" id="UP000034071">
    <property type="component" value="Chromosome"/>
</dbReference>
<dbReference type="PATRIC" id="fig|914150.5.peg.104"/>
<dbReference type="InterPro" id="IPR009056">
    <property type="entry name" value="Cyt_c-like_dom"/>
</dbReference>
<keyword evidence="4 9" id="KW-0479">Metal-binding</keyword>
<dbReference type="Gene3D" id="1.10.760.10">
    <property type="entry name" value="Cytochrome c-like domain"/>
    <property type="match status" value="2"/>
</dbReference>
<dbReference type="PANTHER" id="PTHR33751:SF9">
    <property type="entry name" value="CYTOCHROME C4"/>
    <property type="match status" value="1"/>
</dbReference>
<feature type="domain" description="Cytochrome c" evidence="11">
    <location>
        <begin position="23"/>
        <end position="107"/>
    </location>
</feature>
<keyword evidence="2" id="KW-0813">Transport</keyword>
<keyword evidence="7 9" id="KW-0408">Iron</keyword>
<dbReference type="Pfam" id="PF00034">
    <property type="entry name" value="Cytochrom_C"/>
    <property type="match status" value="2"/>
</dbReference>
<evidence type="ECO:0000256" key="6">
    <source>
        <dbReference type="ARBA" id="ARBA00022982"/>
    </source>
</evidence>
<keyword evidence="3 8" id="KW-0349">Heme</keyword>
<evidence type="ECO:0000313" key="12">
    <source>
        <dbReference type="EMBL" id="AKE51095.1"/>
    </source>
</evidence>
<feature type="binding site" description="covalent" evidence="8">
    <location>
        <position position="137"/>
    </location>
    <ligand>
        <name>heme c</name>
        <dbReference type="ChEBI" id="CHEBI:61717"/>
        <label>2</label>
    </ligand>
</feature>
<dbReference type="OrthoDB" id="9773456at2"/>
<dbReference type="InterPro" id="IPR024167">
    <property type="entry name" value="Cytochrome_c4-like"/>
</dbReference>
<evidence type="ECO:0000256" key="2">
    <source>
        <dbReference type="ARBA" id="ARBA00022448"/>
    </source>
</evidence>
<organism evidence="12 13">
    <name type="scientific">Kangiella geojedonensis</name>
    <dbReference type="NCBI Taxonomy" id="914150"/>
    <lineage>
        <taxon>Bacteria</taxon>
        <taxon>Pseudomonadati</taxon>
        <taxon>Pseudomonadota</taxon>
        <taxon>Gammaproteobacteria</taxon>
        <taxon>Kangiellales</taxon>
        <taxon>Kangiellaceae</taxon>
        <taxon>Kangiella</taxon>
    </lineage>
</organism>
<evidence type="ECO:0000259" key="11">
    <source>
        <dbReference type="PROSITE" id="PS51007"/>
    </source>
</evidence>
<feature type="binding site" description="axial binding residue" evidence="9">
    <location>
        <position position="39"/>
    </location>
    <ligand>
        <name>heme c</name>
        <dbReference type="ChEBI" id="CHEBI:61717"/>
        <label>1</label>
    </ligand>
    <ligandPart>
        <name>Fe</name>
        <dbReference type="ChEBI" id="CHEBI:18248"/>
    </ligandPart>
</feature>
<keyword evidence="6" id="KW-0249">Electron transport</keyword>
<evidence type="ECO:0000256" key="10">
    <source>
        <dbReference type="SAM" id="SignalP"/>
    </source>
</evidence>
<dbReference type="GO" id="GO:0005506">
    <property type="term" value="F:iron ion binding"/>
    <property type="evidence" value="ECO:0007669"/>
    <property type="project" value="InterPro"/>
</dbReference>
<dbReference type="HOGENOM" id="CLU_076280_2_1_6"/>
<dbReference type="PROSITE" id="PS51007">
    <property type="entry name" value="CYTC"/>
    <property type="match status" value="2"/>
</dbReference>
<dbReference type="GO" id="GO:0042597">
    <property type="term" value="C:periplasmic space"/>
    <property type="evidence" value="ECO:0007669"/>
    <property type="project" value="UniProtKB-SubCell"/>
</dbReference>